<keyword evidence="3" id="KW-1185">Reference proteome</keyword>
<dbReference type="PANTHER" id="PTHR32305">
    <property type="match status" value="1"/>
</dbReference>
<evidence type="ECO:0008006" key="4">
    <source>
        <dbReference type="Google" id="ProtNLM"/>
    </source>
</evidence>
<dbReference type="Gene3D" id="2.180.10.10">
    <property type="entry name" value="RHS repeat-associated core"/>
    <property type="match status" value="1"/>
</dbReference>
<proteinExistence type="predicted"/>
<dbReference type="AlphaFoldDB" id="A0A256A641"/>
<dbReference type="InterPro" id="IPR022385">
    <property type="entry name" value="Rhs_assc_core"/>
</dbReference>
<evidence type="ECO:0000313" key="3">
    <source>
        <dbReference type="Proteomes" id="UP000216605"/>
    </source>
</evidence>
<dbReference type="PANTHER" id="PTHR32305:SF15">
    <property type="entry name" value="PROTEIN RHSA-RELATED"/>
    <property type="match status" value="1"/>
</dbReference>
<feature type="region of interest" description="Disordered" evidence="1">
    <location>
        <begin position="247"/>
        <end position="273"/>
    </location>
</feature>
<accession>A0A256A641</accession>
<dbReference type="NCBIfam" id="TIGR03696">
    <property type="entry name" value="Rhs_assc_core"/>
    <property type="match status" value="1"/>
</dbReference>
<protein>
    <recommendedName>
        <fullName evidence="4">RHS repeat-associated core domain-containing protein</fullName>
    </recommendedName>
</protein>
<dbReference type="Proteomes" id="UP000216605">
    <property type="component" value="Unassembled WGS sequence"/>
</dbReference>
<sequence>MVSLNPSYEQGNYKYRYNSKEYQDELGLNWYDYGARGYMPDIGRWGQIDPKAELYYPISPYVYVANNPLRFIDPNGMEIINGETARRERLQAQHEGNQKRMNDKYGGKTNLTKKDFATKEEYKEYKSDRNSASSVSKALEKSIATEAKIQTAIDDFKSTDPTNFNLANNLTFVDGSGTVQNIDIKVNAGEASSFGGAVTKTGFTANADGTFKSIAFINTTLDFGDIKPVSNVLAHEMGHAYNNAKNPSQAMQDTTTHNCQDPSNRNSFQSKTAMDWQESYDRLKALQTKK</sequence>
<evidence type="ECO:0000256" key="1">
    <source>
        <dbReference type="SAM" id="MobiDB-lite"/>
    </source>
</evidence>
<organism evidence="2 3">
    <name type="scientific">Flavobacterium cyanobacteriorum</name>
    <dbReference type="NCBI Taxonomy" id="2022802"/>
    <lineage>
        <taxon>Bacteria</taxon>
        <taxon>Pseudomonadati</taxon>
        <taxon>Bacteroidota</taxon>
        <taxon>Flavobacteriia</taxon>
        <taxon>Flavobacteriales</taxon>
        <taxon>Flavobacteriaceae</taxon>
        <taxon>Flavobacterium</taxon>
    </lineage>
</organism>
<evidence type="ECO:0000313" key="2">
    <source>
        <dbReference type="EMBL" id="OYQ49257.1"/>
    </source>
</evidence>
<comment type="caution">
    <text evidence="2">The sequence shown here is derived from an EMBL/GenBank/DDBJ whole genome shotgun (WGS) entry which is preliminary data.</text>
</comment>
<dbReference type="InterPro" id="IPR050708">
    <property type="entry name" value="T6SS_VgrG/RHS"/>
</dbReference>
<feature type="compositionally biased region" description="Polar residues" evidence="1">
    <location>
        <begin position="247"/>
        <end position="272"/>
    </location>
</feature>
<name>A0A256A641_9FLAO</name>
<dbReference type="EMBL" id="NOXV01000045">
    <property type="protein sequence ID" value="OYQ49257.1"/>
    <property type="molecule type" value="Genomic_DNA"/>
</dbReference>
<reference evidence="2 3" key="1">
    <citation type="submission" date="2017-07" db="EMBL/GenBank/DDBJ databases">
        <title>Flavobacterium cyanobacteriorum sp. nov., isolated from cyanobacterial aggregates in a eutrophic lake.</title>
        <authorList>
            <person name="Cai H."/>
        </authorList>
    </citation>
    <scope>NUCLEOTIDE SEQUENCE [LARGE SCALE GENOMIC DNA]</scope>
    <source>
        <strain evidence="2 3">TH021</strain>
    </source>
</reference>
<gene>
    <name evidence="2" type="ORF">CHU92_00410</name>
</gene>